<keyword evidence="1" id="KW-0813">Transport</keyword>
<sequence length="241" mass="26799">MQLLTIENINKRIKKQKILKDISFTLKQGEVVGLVGANGAGKTTLMKVILGLSNYQSGSLKLHGPMNNNHIGALIENPGVYPFLTGYENMNLINEDKEKENMEQIIKNLEMSQFIHKKAKAYSLGMKQKLGIALSLLNQPQLVILDEPMNGLDPKAVRNVRETILSLKAQGVSFLISSHMLGELVKVTDSILIIDNGAIVKETTMEELNNSNESDLENVLLNIIDHKEEKNNGNIDKTRII</sequence>
<name>A0A9X4L3A2_9STAP</name>
<keyword evidence="3 5" id="KW-0067">ATP-binding</keyword>
<dbReference type="Gene3D" id="3.40.50.300">
    <property type="entry name" value="P-loop containing nucleotide triphosphate hydrolases"/>
    <property type="match status" value="1"/>
</dbReference>
<dbReference type="EMBL" id="JAMBQA010000002">
    <property type="protein sequence ID" value="MDG0845645.1"/>
    <property type="molecule type" value="Genomic_DNA"/>
</dbReference>
<keyword evidence="2" id="KW-0547">Nucleotide-binding</keyword>
<dbReference type="Pfam" id="PF00005">
    <property type="entry name" value="ABC_tran"/>
    <property type="match status" value="1"/>
</dbReference>
<feature type="domain" description="ABC transporter" evidence="4">
    <location>
        <begin position="4"/>
        <end position="221"/>
    </location>
</feature>
<dbReference type="Proteomes" id="UP001152422">
    <property type="component" value="Unassembled WGS sequence"/>
</dbReference>
<evidence type="ECO:0000313" key="5">
    <source>
        <dbReference type="EMBL" id="MDG0845645.1"/>
    </source>
</evidence>
<dbReference type="RefSeq" id="WP_277583017.1">
    <property type="nucleotide sequence ID" value="NZ_JAMBPY010000002.1"/>
</dbReference>
<reference evidence="5" key="1">
    <citation type="submission" date="2022-05" db="EMBL/GenBank/DDBJ databases">
        <title>Comparative genomics of Staphylococcus equorum isolates.</title>
        <authorList>
            <person name="Luelf R.H."/>
        </authorList>
    </citation>
    <scope>NUCLEOTIDE SEQUENCE</scope>
    <source>
        <strain evidence="5">TMW 2.2497</strain>
    </source>
</reference>
<comment type="caution">
    <text evidence="5">The sequence shown here is derived from an EMBL/GenBank/DDBJ whole genome shotgun (WGS) entry which is preliminary data.</text>
</comment>
<evidence type="ECO:0000256" key="3">
    <source>
        <dbReference type="ARBA" id="ARBA00022840"/>
    </source>
</evidence>
<dbReference type="InterPro" id="IPR017871">
    <property type="entry name" value="ABC_transporter-like_CS"/>
</dbReference>
<evidence type="ECO:0000313" key="6">
    <source>
        <dbReference type="Proteomes" id="UP001152422"/>
    </source>
</evidence>
<keyword evidence="6" id="KW-1185">Reference proteome</keyword>
<dbReference type="SMART" id="SM00382">
    <property type="entry name" value="AAA"/>
    <property type="match status" value="1"/>
</dbReference>
<dbReference type="GO" id="GO:0016887">
    <property type="term" value="F:ATP hydrolysis activity"/>
    <property type="evidence" value="ECO:0007669"/>
    <property type="project" value="InterPro"/>
</dbReference>
<dbReference type="InterPro" id="IPR027417">
    <property type="entry name" value="P-loop_NTPase"/>
</dbReference>
<dbReference type="InterPro" id="IPR051782">
    <property type="entry name" value="ABC_Transporter_VariousFunc"/>
</dbReference>
<dbReference type="PROSITE" id="PS00211">
    <property type="entry name" value="ABC_TRANSPORTER_1"/>
    <property type="match status" value="1"/>
</dbReference>
<accession>A0A9X4L3A2</accession>
<dbReference type="PANTHER" id="PTHR42939">
    <property type="entry name" value="ABC TRANSPORTER ATP-BINDING PROTEIN ALBC-RELATED"/>
    <property type="match status" value="1"/>
</dbReference>
<gene>
    <name evidence="5" type="ORF">M4L89_05360</name>
</gene>
<protein>
    <submittedName>
        <fullName evidence="5">ATP-binding cassette domain-containing protein</fullName>
    </submittedName>
</protein>
<dbReference type="GO" id="GO:0005524">
    <property type="term" value="F:ATP binding"/>
    <property type="evidence" value="ECO:0007669"/>
    <property type="project" value="UniProtKB-KW"/>
</dbReference>
<dbReference type="InterPro" id="IPR003593">
    <property type="entry name" value="AAA+_ATPase"/>
</dbReference>
<dbReference type="AlphaFoldDB" id="A0A9X4L3A2"/>
<dbReference type="PROSITE" id="PS50893">
    <property type="entry name" value="ABC_TRANSPORTER_2"/>
    <property type="match status" value="1"/>
</dbReference>
<organism evidence="5 6">
    <name type="scientific">Staphylococcus equorum</name>
    <dbReference type="NCBI Taxonomy" id="246432"/>
    <lineage>
        <taxon>Bacteria</taxon>
        <taxon>Bacillati</taxon>
        <taxon>Bacillota</taxon>
        <taxon>Bacilli</taxon>
        <taxon>Bacillales</taxon>
        <taxon>Staphylococcaceae</taxon>
        <taxon>Staphylococcus</taxon>
    </lineage>
</organism>
<evidence type="ECO:0000259" key="4">
    <source>
        <dbReference type="PROSITE" id="PS50893"/>
    </source>
</evidence>
<dbReference type="InterPro" id="IPR003439">
    <property type="entry name" value="ABC_transporter-like_ATP-bd"/>
</dbReference>
<evidence type="ECO:0000256" key="1">
    <source>
        <dbReference type="ARBA" id="ARBA00022448"/>
    </source>
</evidence>
<dbReference type="PANTHER" id="PTHR42939:SF1">
    <property type="entry name" value="ABC TRANSPORTER ATP-BINDING PROTEIN ALBC-RELATED"/>
    <property type="match status" value="1"/>
</dbReference>
<proteinExistence type="predicted"/>
<evidence type="ECO:0000256" key="2">
    <source>
        <dbReference type="ARBA" id="ARBA00022741"/>
    </source>
</evidence>
<dbReference type="SUPFAM" id="SSF52540">
    <property type="entry name" value="P-loop containing nucleoside triphosphate hydrolases"/>
    <property type="match status" value="1"/>
</dbReference>